<evidence type="ECO:0000313" key="2">
    <source>
        <dbReference type="Proteomes" id="UP000030854"/>
    </source>
</evidence>
<organism evidence="1 2">
    <name type="scientific">Uncinula necator</name>
    <name type="common">Grape powdery mildew</name>
    <dbReference type="NCBI Taxonomy" id="52586"/>
    <lineage>
        <taxon>Eukaryota</taxon>
        <taxon>Fungi</taxon>
        <taxon>Dikarya</taxon>
        <taxon>Ascomycota</taxon>
        <taxon>Pezizomycotina</taxon>
        <taxon>Leotiomycetes</taxon>
        <taxon>Erysiphales</taxon>
        <taxon>Erysiphaceae</taxon>
        <taxon>Erysiphe</taxon>
    </lineage>
</organism>
<reference evidence="1 2" key="1">
    <citation type="journal article" date="2014" name="BMC Genomics">
        <title>Adaptive genomic structural variation in the grape powdery mildew pathogen, Erysiphe necator.</title>
        <authorList>
            <person name="Jones L."/>
            <person name="Riaz S."/>
            <person name="Morales-Cruz A."/>
            <person name="Amrine K.C."/>
            <person name="McGuire B."/>
            <person name="Gubler W.D."/>
            <person name="Walker M.A."/>
            <person name="Cantu D."/>
        </authorList>
    </citation>
    <scope>NUCLEOTIDE SEQUENCE [LARGE SCALE GENOMIC DNA]</scope>
    <source>
        <strain evidence="2">c</strain>
    </source>
</reference>
<gene>
    <name evidence="1" type="ORF">EV44_g3903</name>
</gene>
<proteinExistence type="predicted"/>
<dbReference type="Proteomes" id="UP000030854">
    <property type="component" value="Unassembled WGS sequence"/>
</dbReference>
<keyword evidence="2" id="KW-1185">Reference proteome</keyword>
<sequence>MSCNETDITSVNRTQTGFALTIKDKEIRQKLLNDPVNLAPLEAKLEPASNLITYIIATVPVAALTKTDRWVVVDNDRVIAKITRVTNPTPQIVRLHGKTRPSVPHHSCLAHFTREQAPQPGFRIFDESGLAYTYKPRQTIQKCKRCLGYHPTRGCSRAPACENARQPCIIT</sequence>
<evidence type="ECO:0000313" key="1">
    <source>
        <dbReference type="EMBL" id="KHJ30092.1"/>
    </source>
</evidence>
<dbReference type="EMBL" id="JNVN01005174">
    <property type="protein sequence ID" value="KHJ30092.1"/>
    <property type="molecule type" value="Genomic_DNA"/>
</dbReference>
<dbReference type="AlphaFoldDB" id="A0A0B1NUP1"/>
<protein>
    <submittedName>
        <fullName evidence="1">Putative eka-like protein</fullName>
    </submittedName>
</protein>
<accession>A0A0B1NUP1</accession>
<dbReference type="HOGENOM" id="CLU_018153_6_1_1"/>
<name>A0A0B1NUP1_UNCNE</name>
<comment type="caution">
    <text evidence="1">The sequence shown here is derived from an EMBL/GenBank/DDBJ whole genome shotgun (WGS) entry which is preliminary data.</text>
</comment>